<dbReference type="OrthoDB" id="3176940at2759"/>
<sequence length="340" mass="38927">MNEDTILKTLPDGHSNRRQRLMVEVVVPTLKEVMQRKRNEAALKAALKKPKLKKQEGERESLVGQAIIDSRLALIGGDKPFEIGLPRAMTDQSVTREFMARTYGGSMQATCPTIGEKNRRRHNYDNFTYLHPAYHPHAPLLPGRPGLFFCCSGGGDWPGLQRVFVRDPDPKLTIWTYLGQYDIKSCPSLTKEEWKSLTIQIRAHWGNEICRQRWGGDVLLRIQARKELMPGQQLTERLLQRVQGSNRWKTVTPLEVTDAYDRGEEHIGVWTLKCVGYDEKFQRELCAKFPGWAPPIKEEEKSQHLDGVKPKVKILKQKNPALPQQKHEDLSDDKPGVFES</sequence>
<gene>
    <name evidence="3" type="ORF">CPB83DRAFT_146627</name>
</gene>
<feature type="region of interest" description="Disordered" evidence="1">
    <location>
        <begin position="297"/>
        <end position="340"/>
    </location>
</feature>
<evidence type="ECO:0000259" key="2">
    <source>
        <dbReference type="Pfam" id="PF20411"/>
    </source>
</evidence>
<dbReference type="Pfam" id="PF20411">
    <property type="entry name" value="DUF6697"/>
    <property type="match status" value="1"/>
</dbReference>
<feature type="compositionally biased region" description="Basic and acidic residues" evidence="1">
    <location>
        <begin position="325"/>
        <end position="340"/>
    </location>
</feature>
<dbReference type="EMBL" id="MU157837">
    <property type="protein sequence ID" value="KAF9530953.1"/>
    <property type="molecule type" value="Genomic_DNA"/>
</dbReference>
<dbReference type="InterPro" id="IPR046520">
    <property type="entry name" value="DUF6697"/>
</dbReference>
<evidence type="ECO:0000256" key="1">
    <source>
        <dbReference type="SAM" id="MobiDB-lite"/>
    </source>
</evidence>
<accession>A0A9P6ELC0</accession>
<proteinExistence type="predicted"/>
<organism evidence="3 4">
    <name type="scientific">Crepidotus variabilis</name>
    <dbReference type="NCBI Taxonomy" id="179855"/>
    <lineage>
        <taxon>Eukaryota</taxon>
        <taxon>Fungi</taxon>
        <taxon>Dikarya</taxon>
        <taxon>Basidiomycota</taxon>
        <taxon>Agaricomycotina</taxon>
        <taxon>Agaricomycetes</taxon>
        <taxon>Agaricomycetidae</taxon>
        <taxon>Agaricales</taxon>
        <taxon>Agaricineae</taxon>
        <taxon>Crepidotaceae</taxon>
        <taxon>Crepidotus</taxon>
    </lineage>
</organism>
<dbReference type="Proteomes" id="UP000807306">
    <property type="component" value="Unassembled WGS sequence"/>
</dbReference>
<reference evidence="3" key="1">
    <citation type="submission" date="2020-11" db="EMBL/GenBank/DDBJ databases">
        <authorList>
            <consortium name="DOE Joint Genome Institute"/>
            <person name="Ahrendt S."/>
            <person name="Riley R."/>
            <person name="Andreopoulos W."/>
            <person name="Labutti K."/>
            <person name="Pangilinan J."/>
            <person name="Ruiz-Duenas F.J."/>
            <person name="Barrasa J.M."/>
            <person name="Sanchez-Garcia M."/>
            <person name="Camarero S."/>
            <person name="Miyauchi S."/>
            <person name="Serrano A."/>
            <person name="Linde D."/>
            <person name="Babiker R."/>
            <person name="Drula E."/>
            <person name="Ayuso-Fernandez I."/>
            <person name="Pacheco R."/>
            <person name="Padilla G."/>
            <person name="Ferreira P."/>
            <person name="Barriuso J."/>
            <person name="Kellner H."/>
            <person name="Castanera R."/>
            <person name="Alfaro M."/>
            <person name="Ramirez L."/>
            <person name="Pisabarro A.G."/>
            <person name="Kuo A."/>
            <person name="Tritt A."/>
            <person name="Lipzen A."/>
            <person name="He G."/>
            <person name="Yan M."/>
            <person name="Ng V."/>
            <person name="Cullen D."/>
            <person name="Martin F."/>
            <person name="Rosso M.-N."/>
            <person name="Henrissat B."/>
            <person name="Hibbett D."/>
            <person name="Martinez A.T."/>
            <person name="Grigoriev I.V."/>
        </authorList>
    </citation>
    <scope>NUCLEOTIDE SEQUENCE</scope>
    <source>
        <strain evidence="3">CBS 506.95</strain>
    </source>
</reference>
<name>A0A9P6ELC0_9AGAR</name>
<evidence type="ECO:0000313" key="4">
    <source>
        <dbReference type="Proteomes" id="UP000807306"/>
    </source>
</evidence>
<dbReference type="AlphaFoldDB" id="A0A9P6ELC0"/>
<feature type="compositionally biased region" description="Basic and acidic residues" evidence="1">
    <location>
        <begin position="297"/>
        <end position="309"/>
    </location>
</feature>
<keyword evidence="4" id="KW-1185">Reference proteome</keyword>
<feature type="domain" description="DUF6697" evidence="2">
    <location>
        <begin position="94"/>
        <end position="288"/>
    </location>
</feature>
<evidence type="ECO:0000313" key="3">
    <source>
        <dbReference type="EMBL" id="KAF9530953.1"/>
    </source>
</evidence>
<protein>
    <recommendedName>
        <fullName evidence="2">DUF6697 domain-containing protein</fullName>
    </recommendedName>
</protein>
<comment type="caution">
    <text evidence="3">The sequence shown here is derived from an EMBL/GenBank/DDBJ whole genome shotgun (WGS) entry which is preliminary data.</text>
</comment>